<dbReference type="PROSITE" id="PS51379">
    <property type="entry name" value="4FE4S_FER_2"/>
    <property type="match status" value="2"/>
</dbReference>
<keyword evidence="1" id="KW-0004">4Fe-4S</keyword>
<dbReference type="InterPro" id="IPR017896">
    <property type="entry name" value="4Fe4S_Fe-S-bd"/>
</dbReference>
<accession>X0ZHT8</accession>
<evidence type="ECO:0000256" key="3">
    <source>
        <dbReference type="ARBA" id="ARBA00023004"/>
    </source>
</evidence>
<organism evidence="6">
    <name type="scientific">marine sediment metagenome</name>
    <dbReference type="NCBI Taxonomy" id="412755"/>
    <lineage>
        <taxon>unclassified sequences</taxon>
        <taxon>metagenomes</taxon>
        <taxon>ecological metagenomes</taxon>
    </lineage>
</organism>
<dbReference type="SUPFAM" id="SSF54862">
    <property type="entry name" value="4Fe-4S ferredoxins"/>
    <property type="match status" value="1"/>
</dbReference>
<dbReference type="PROSITE" id="PS00198">
    <property type="entry name" value="4FE4S_FER_1"/>
    <property type="match status" value="1"/>
</dbReference>
<keyword evidence="4" id="KW-0411">Iron-sulfur</keyword>
<evidence type="ECO:0000313" key="6">
    <source>
        <dbReference type="EMBL" id="GAG59918.1"/>
    </source>
</evidence>
<dbReference type="InterPro" id="IPR050572">
    <property type="entry name" value="Fe-S_Ferredoxin"/>
</dbReference>
<feature type="domain" description="4Fe-4S ferredoxin-type" evidence="5">
    <location>
        <begin position="54"/>
        <end position="83"/>
    </location>
</feature>
<feature type="non-terminal residue" evidence="6">
    <location>
        <position position="1"/>
    </location>
</feature>
<dbReference type="GO" id="GO:0046872">
    <property type="term" value="F:metal ion binding"/>
    <property type="evidence" value="ECO:0007669"/>
    <property type="project" value="UniProtKB-KW"/>
</dbReference>
<feature type="domain" description="4Fe-4S ferredoxin-type" evidence="5">
    <location>
        <begin position="84"/>
        <end position="113"/>
    </location>
</feature>
<comment type="caution">
    <text evidence="6">The sequence shown here is derived from an EMBL/GenBank/DDBJ whole genome shotgun (WGS) entry which is preliminary data.</text>
</comment>
<proteinExistence type="predicted"/>
<keyword evidence="3" id="KW-0408">Iron</keyword>
<sequence>HPKLRPVDFASEGFFLCGLAHTPRHIGEAVAQAQAAASRATVILSQKELLAGGEVSVVDQDKCVACLNCVRICPYQVPFINENGVAQIEVTNCYGCGICVGVCPVRAISLKNYKDEQVIPKIEALFKKELV</sequence>
<evidence type="ECO:0000259" key="5">
    <source>
        <dbReference type="PROSITE" id="PS51379"/>
    </source>
</evidence>
<dbReference type="EMBL" id="BART01000982">
    <property type="protein sequence ID" value="GAG59918.1"/>
    <property type="molecule type" value="Genomic_DNA"/>
</dbReference>
<dbReference type="Gene3D" id="3.30.70.20">
    <property type="match status" value="2"/>
</dbReference>
<dbReference type="PANTHER" id="PTHR43687">
    <property type="entry name" value="ADENYLYLSULFATE REDUCTASE, BETA SUBUNIT"/>
    <property type="match status" value="1"/>
</dbReference>
<protein>
    <recommendedName>
        <fullName evidence="5">4Fe-4S ferredoxin-type domain-containing protein</fullName>
    </recommendedName>
</protein>
<evidence type="ECO:0000256" key="2">
    <source>
        <dbReference type="ARBA" id="ARBA00022723"/>
    </source>
</evidence>
<evidence type="ECO:0000256" key="1">
    <source>
        <dbReference type="ARBA" id="ARBA00022485"/>
    </source>
</evidence>
<name>X0ZHT8_9ZZZZ</name>
<reference evidence="6" key="1">
    <citation type="journal article" date="2014" name="Front. Microbiol.">
        <title>High frequency of phylogenetically diverse reductive dehalogenase-homologous genes in deep subseafloor sedimentary metagenomes.</title>
        <authorList>
            <person name="Kawai M."/>
            <person name="Futagami T."/>
            <person name="Toyoda A."/>
            <person name="Takaki Y."/>
            <person name="Nishi S."/>
            <person name="Hori S."/>
            <person name="Arai W."/>
            <person name="Tsubouchi T."/>
            <person name="Morono Y."/>
            <person name="Uchiyama I."/>
            <person name="Ito T."/>
            <person name="Fujiyama A."/>
            <person name="Inagaki F."/>
            <person name="Takami H."/>
        </authorList>
    </citation>
    <scope>NUCLEOTIDE SEQUENCE</scope>
    <source>
        <strain evidence="6">Expedition CK06-06</strain>
    </source>
</reference>
<keyword evidence="2" id="KW-0479">Metal-binding</keyword>
<dbReference type="Pfam" id="PF14697">
    <property type="entry name" value="Fer4_21"/>
    <property type="match status" value="1"/>
</dbReference>
<evidence type="ECO:0000256" key="4">
    <source>
        <dbReference type="ARBA" id="ARBA00023014"/>
    </source>
</evidence>
<dbReference type="InterPro" id="IPR017900">
    <property type="entry name" value="4Fe4S_Fe_S_CS"/>
</dbReference>
<dbReference type="GO" id="GO:0051539">
    <property type="term" value="F:4 iron, 4 sulfur cluster binding"/>
    <property type="evidence" value="ECO:0007669"/>
    <property type="project" value="UniProtKB-KW"/>
</dbReference>
<dbReference type="PANTHER" id="PTHR43687:SF1">
    <property type="entry name" value="FERREDOXIN III"/>
    <property type="match status" value="1"/>
</dbReference>
<gene>
    <name evidence="6" type="ORF">S01H4_03860</name>
</gene>
<dbReference type="AlphaFoldDB" id="X0ZHT8"/>